<protein>
    <submittedName>
        <fullName evidence="2">GNAT family N-acetyltransferase</fullName>
        <ecNumber evidence="2">2.3.1.-</ecNumber>
    </submittedName>
</protein>
<dbReference type="KEGG" id="nps:KRR39_21710"/>
<keyword evidence="2" id="KW-0012">Acyltransferase</keyword>
<reference evidence="2" key="1">
    <citation type="submission" date="2021-06" db="EMBL/GenBank/DDBJ databases">
        <title>Complete genome sequence of Nocardioides sp. G188.</title>
        <authorList>
            <person name="Im W.-T."/>
        </authorList>
    </citation>
    <scope>NUCLEOTIDE SEQUENCE</scope>
    <source>
        <strain evidence="2">G188</strain>
    </source>
</reference>
<evidence type="ECO:0000313" key="3">
    <source>
        <dbReference type="Proteomes" id="UP000683575"/>
    </source>
</evidence>
<dbReference type="EMBL" id="CP077062">
    <property type="protein sequence ID" value="QWZ07949.1"/>
    <property type="molecule type" value="Genomic_DNA"/>
</dbReference>
<dbReference type="AlphaFoldDB" id="A0A975SXV5"/>
<dbReference type="GO" id="GO:0016747">
    <property type="term" value="F:acyltransferase activity, transferring groups other than amino-acyl groups"/>
    <property type="evidence" value="ECO:0007669"/>
    <property type="project" value="InterPro"/>
</dbReference>
<keyword evidence="3" id="KW-1185">Reference proteome</keyword>
<proteinExistence type="predicted"/>
<dbReference type="PROSITE" id="PS51186">
    <property type="entry name" value="GNAT"/>
    <property type="match status" value="1"/>
</dbReference>
<accession>A0A975SXV5</accession>
<sequence>MPQLVLPTVELHAAWSEARADWGPGTHEDGFGLREQDDVESPEGFAAWVRRLRGGPGPASATCWWIVEGEAVLGGIALRHGTDDTVLRLGHVGYGIRPSARGRGLATWALGEVLPVAGATGLDRVLVVCEEGNAASARVVEHHGGVLEEVRDAGPVRVRRYWVATPG</sequence>
<keyword evidence="2" id="KW-0808">Transferase</keyword>
<name>A0A975SXV5_9ACTN</name>
<organism evidence="2 3">
    <name type="scientific">Nocardioides panacis</name>
    <dbReference type="NCBI Taxonomy" id="2849501"/>
    <lineage>
        <taxon>Bacteria</taxon>
        <taxon>Bacillati</taxon>
        <taxon>Actinomycetota</taxon>
        <taxon>Actinomycetes</taxon>
        <taxon>Propionibacteriales</taxon>
        <taxon>Nocardioidaceae</taxon>
        <taxon>Nocardioides</taxon>
    </lineage>
</organism>
<dbReference type="RefSeq" id="WP_216939459.1">
    <property type="nucleotide sequence ID" value="NZ_CP077062.1"/>
</dbReference>
<evidence type="ECO:0000313" key="2">
    <source>
        <dbReference type="EMBL" id="QWZ07949.1"/>
    </source>
</evidence>
<dbReference type="EC" id="2.3.1.-" evidence="2"/>
<gene>
    <name evidence="2" type="ORF">KRR39_21710</name>
</gene>
<dbReference type="PANTHER" id="PTHR39173:SF1">
    <property type="entry name" value="ACETYLTRANSFERASE"/>
    <property type="match status" value="1"/>
</dbReference>
<dbReference type="PANTHER" id="PTHR39173">
    <property type="entry name" value="ACETYLTRANSFERASE"/>
    <property type="match status" value="1"/>
</dbReference>
<evidence type="ECO:0000259" key="1">
    <source>
        <dbReference type="PROSITE" id="PS51186"/>
    </source>
</evidence>
<feature type="domain" description="N-acetyltransferase" evidence="1">
    <location>
        <begin position="20"/>
        <end position="167"/>
    </location>
</feature>
<dbReference type="Pfam" id="PF13302">
    <property type="entry name" value="Acetyltransf_3"/>
    <property type="match status" value="1"/>
</dbReference>
<dbReference type="InterPro" id="IPR000182">
    <property type="entry name" value="GNAT_dom"/>
</dbReference>
<dbReference type="Proteomes" id="UP000683575">
    <property type="component" value="Chromosome"/>
</dbReference>